<feature type="domain" description="Metallo-beta-lactamase" evidence="2">
    <location>
        <begin position="43"/>
        <end position="234"/>
    </location>
</feature>
<dbReference type="Pfam" id="PF00753">
    <property type="entry name" value="Lactamase_B"/>
    <property type="match status" value="1"/>
</dbReference>
<dbReference type="InterPro" id="IPR051682">
    <property type="entry name" value="Mito_Persulfide_Diox"/>
</dbReference>
<evidence type="ECO:0000256" key="1">
    <source>
        <dbReference type="ARBA" id="ARBA00022723"/>
    </source>
</evidence>
<reference evidence="3 4" key="1">
    <citation type="submission" date="2023-04" db="EMBL/GenBank/DDBJ databases">
        <title>Genome of Basidiobolus ranarum AG-B5.</title>
        <authorList>
            <person name="Stajich J.E."/>
            <person name="Carter-House D."/>
            <person name="Gryganskyi A."/>
        </authorList>
    </citation>
    <scope>NUCLEOTIDE SEQUENCE [LARGE SCALE GENOMIC DNA]</scope>
    <source>
        <strain evidence="3 4">AG-B5</strain>
    </source>
</reference>
<dbReference type="InterPro" id="IPR036866">
    <property type="entry name" value="RibonucZ/Hydroxyglut_hydro"/>
</dbReference>
<comment type="caution">
    <text evidence="3">The sequence shown here is derived from an EMBL/GenBank/DDBJ whole genome shotgun (WGS) entry which is preliminary data.</text>
</comment>
<dbReference type="Proteomes" id="UP001479436">
    <property type="component" value="Unassembled WGS sequence"/>
</dbReference>
<organism evidence="3 4">
    <name type="scientific">Basidiobolus ranarum</name>
    <dbReference type="NCBI Taxonomy" id="34480"/>
    <lineage>
        <taxon>Eukaryota</taxon>
        <taxon>Fungi</taxon>
        <taxon>Fungi incertae sedis</taxon>
        <taxon>Zoopagomycota</taxon>
        <taxon>Entomophthoromycotina</taxon>
        <taxon>Basidiobolomycetes</taxon>
        <taxon>Basidiobolales</taxon>
        <taxon>Basidiobolaceae</taxon>
        <taxon>Basidiobolus</taxon>
    </lineage>
</organism>
<evidence type="ECO:0000313" key="4">
    <source>
        <dbReference type="Proteomes" id="UP001479436"/>
    </source>
</evidence>
<dbReference type="EMBL" id="JASJQH010000597">
    <property type="protein sequence ID" value="KAK9763612.1"/>
    <property type="molecule type" value="Genomic_DNA"/>
</dbReference>
<dbReference type="InterPro" id="IPR044528">
    <property type="entry name" value="POD-like_MBL-fold"/>
</dbReference>
<dbReference type="SMART" id="SM00849">
    <property type="entry name" value="Lactamase_B"/>
    <property type="match status" value="1"/>
</dbReference>
<dbReference type="PANTHER" id="PTHR43084:SF1">
    <property type="entry name" value="PERSULFIDE DIOXYGENASE ETHE1, MITOCHONDRIAL"/>
    <property type="match status" value="1"/>
</dbReference>
<evidence type="ECO:0000259" key="2">
    <source>
        <dbReference type="SMART" id="SM00849"/>
    </source>
</evidence>
<dbReference type="SUPFAM" id="SSF56281">
    <property type="entry name" value="Metallo-hydrolase/oxidoreductase"/>
    <property type="match status" value="1"/>
</dbReference>
<dbReference type="PANTHER" id="PTHR43084">
    <property type="entry name" value="PERSULFIDE DIOXYGENASE ETHE1"/>
    <property type="match status" value="1"/>
</dbReference>
<evidence type="ECO:0000313" key="3">
    <source>
        <dbReference type="EMBL" id="KAK9763612.1"/>
    </source>
</evidence>
<keyword evidence="4" id="KW-1185">Reference proteome</keyword>
<protein>
    <recommendedName>
        <fullName evidence="2">Metallo-beta-lactamase domain-containing protein</fullName>
    </recommendedName>
</protein>
<name>A0ABR2WQ19_9FUNG</name>
<dbReference type="InterPro" id="IPR001279">
    <property type="entry name" value="Metallo-B-lactamas"/>
</dbReference>
<dbReference type="CDD" id="cd07724">
    <property type="entry name" value="POD-like_MBL-fold"/>
    <property type="match status" value="1"/>
</dbReference>
<sequence>MLRHLATRAVNKQLRGTYTTVRQRTTLNNISPLVIPFFHKPSSTFTYIIIDEKTSESAILDPCVDYDTVSGRISTGSLEEIVDFVKSEGLKVKWLLDTHVHADHLSGLEHLKQKLPNSQTAIGEHVKVVQKRVNKFFNPIRLDHDGSQFDCLLSDDQEIKIGDQVIKAIHTPGHTPDSTSFLVNNCLFVGDTIFMPDVGTARCDFPGGSAEQLYDTIMSKFYTLEPNTNIFMCHDYPPEQRVNSPPQYLTTIGEEMKKNIHIKENTTKEEFVNFRNKRDDALDLPKLLLPSLQINAIAGKLPEPESDGKSYIKFPINFF</sequence>
<proteinExistence type="predicted"/>
<gene>
    <name evidence="3" type="ORF">K7432_009559</name>
</gene>
<keyword evidence="1" id="KW-0479">Metal-binding</keyword>
<accession>A0ABR2WQ19</accession>
<dbReference type="Gene3D" id="3.60.15.10">
    <property type="entry name" value="Ribonuclease Z/Hydroxyacylglutathione hydrolase-like"/>
    <property type="match status" value="1"/>
</dbReference>